<sequence>MKIAILGANGNVGSVLVDEDLARGYEVLALVVDKNKYVEKKV</sequence>
<name>A0ABN6IXN6_9CLOT</name>
<evidence type="ECO:0000313" key="1">
    <source>
        <dbReference type="EMBL" id="BCZ45683.1"/>
    </source>
</evidence>
<keyword evidence="2" id="KW-1185">Reference proteome</keyword>
<dbReference type="InterPro" id="IPR036291">
    <property type="entry name" value="NAD(P)-bd_dom_sf"/>
</dbReference>
<dbReference type="RefSeq" id="WP_258712435.1">
    <property type="nucleotide sequence ID" value="NZ_AP024849.1"/>
</dbReference>
<dbReference type="EMBL" id="AP024849">
    <property type="protein sequence ID" value="BCZ45683.1"/>
    <property type="molecule type" value="Genomic_DNA"/>
</dbReference>
<evidence type="ECO:0008006" key="3">
    <source>
        <dbReference type="Google" id="ProtNLM"/>
    </source>
</evidence>
<dbReference type="Proteomes" id="UP000824633">
    <property type="component" value="Chromosome"/>
</dbReference>
<accession>A0ABN6IXN6</accession>
<organism evidence="1 2">
    <name type="scientific">Clostridium gelidum</name>
    <dbReference type="NCBI Taxonomy" id="704125"/>
    <lineage>
        <taxon>Bacteria</taxon>
        <taxon>Bacillati</taxon>
        <taxon>Bacillota</taxon>
        <taxon>Clostridia</taxon>
        <taxon>Eubacteriales</taxon>
        <taxon>Clostridiaceae</taxon>
        <taxon>Clostridium</taxon>
    </lineage>
</organism>
<proteinExistence type="predicted"/>
<protein>
    <recommendedName>
        <fullName evidence="3">NAD(P)-binding domain-containing protein</fullName>
    </recommendedName>
</protein>
<reference evidence="2" key="1">
    <citation type="submission" date="2021-07" db="EMBL/GenBank/DDBJ databases">
        <title>Complete genome sequencing of a Clostridium isolate.</title>
        <authorList>
            <person name="Ueki A."/>
            <person name="Tonouchi A."/>
        </authorList>
    </citation>
    <scope>NUCLEOTIDE SEQUENCE [LARGE SCALE GENOMIC DNA]</scope>
    <source>
        <strain evidence="2">C5S11</strain>
    </source>
</reference>
<dbReference type="Gene3D" id="3.40.50.720">
    <property type="entry name" value="NAD(P)-binding Rossmann-like Domain"/>
    <property type="match status" value="1"/>
</dbReference>
<dbReference type="SUPFAM" id="SSF51735">
    <property type="entry name" value="NAD(P)-binding Rossmann-fold domains"/>
    <property type="match status" value="1"/>
</dbReference>
<gene>
    <name evidence="1" type="ORF">psyc5s11_17500</name>
</gene>
<evidence type="ECO:0000313" key="2">
    <source>
        <dbReference type="Proteomes" id="UP000824633"/>
    </source>
</evidence>